<comment type="caution">
    <text evidence="1">The sequence shown here is derived from an EMBL/GenBank/DDBJ whole genome shotgun (WGS) entry which is preliminary data.</text>
</comment>
<proteinExistence type="predicted"/>
<name>A0ACB0JY86_TRIPR</name>
<sequence>MEFDNGKKNHNWTFRELKLVSFVALCLILISPAEPFDPLDPTGNVTIRWDIMSWTSDGYMATVTLFNFQLYRNIMSPGWTLGWTWAKKEIIWAMMGAQATEQGDCAKFKLKIPHSCKRSPQVVDLLPGASFNMQYTNCCKGGVLTSWGQDPSGAIAAFQMGVGLSGRTNKTVKLPQDFKLLGPGAGYSCGPAKRVPSTVILTDDRRRKAQALMSWNVTCTYSQFLASKNPSCCVSLSTFYNDQVTACPACACGCQNNATCVTKDSKILKEAENNKTRKSDIMTLTPKPLLQCTRHLCPVRVHWHIKDNYKDYWRVKIAIINFNYRMNYTQWGLVVQHPNLNNVTQVYSFEYMPLLPYQAINDTGMFYGLKYYNDLLMEAGAKGNVQSEVLMKKDKNTFTLKQGWAFPRRVYFNGDECMLPPPDSYPFLPNSADRLPKSVVTMVAYVIFASFFIWL</sequence>
<protein>
    <submittedName>
        <fullName evidence="1">Uncharacterized protein</fullName>
    </submittedName>
</protein>
<dbReference type="EMBL" id="CASHSV030000109">
    <property type="protein sequence ID" value="CAJ2648583.1"/>
    <property type="molecule type" value="Genomic_DNA"/>
</dbReference>
<reference evidence="1" key="1">
    <citation type="submission" date="2023-10" db="EMBL/GenBank/DDBJ databases">
        <authorList>
            <person name="Rodriguez Cubillos JULIANA M."/>
            <person name="De Vega J."/>
        </authorList>
    </citation>
    <scope>NUCLEOTIDE SEQUENCE</scope>
</reference>
<dbReference type="Proteomes" id="UP001177021">
    <property type="component" value="Unassembled WGS sequence"/>
</dbReference>
<accession>A0ACB0JY86</accession>
<evidence type="ECO:0000313" key="2">
    <source>
        <dbReference type="Proteomes" id="UP001177021"/>
    </source>
</evidence>
<gene>
    <name evidence="1" type="ORF">MILVUS5_LOCUS16904</name>
</gene>
<organism evidence="1 2">
    <name type="scientific">Trifolium pratense</name>
    <name type="common">Red clover</name>
    <dbReference type="NCBI Taxonomy" id="57577"/>
    <lineage>
        <taxon>Eukaryota</taxon>
        <taxon>Viridiplantae</taxon>
        <taxon>Streptophyta</taxon>
        <taxon>Embryophyta</taxon>
        <taxon>Tracheophyta</taxon>
        <taxon>Spermatophyta</taxon>
        <taxon>Magnoliopsida</taxon>
        <taxon>eudicotyledons</taxon>
        <taxon>Gunneridae</taxon>
        <taxon>Pentapetalae</taxon>
        <taxon>rosids</taxon>
        <taxon>fabids</taxon>
        <taxon>Fabales</taxon>
        <taxon>Fabaceae</taxon>
        <taxon>Papilionoideae</taxon>
        <taxon>50 kb inversion clade</taxon>
        <taxon>NPAAA clade</taxon>
        <taxon>Hologalegina</taxon>
        <taxon>IRL clade</taxon>
        <taxon>Trifolieae</taxon>
        <taxon>Trifolium</taxon>
    </lineage>
</organism>
<keyword evidence="2" id="KW-1185">Reference proteome</keyword>
<evidence type="ECO:0000313" key="1">
    <source>
        <dbReference type="EMBL" id="CAJ2648583.1"/>
    </source>
</evidence>